<dbReference type="RefSeq" id="WP_079476400.1">
    <property type="nucleotide sequence ID" value="NZ_BJUN01000005.1"/>
</dbReference>
<gene>
    <name evidence="1" type="ORF">MHA01_12100</name>
</gene>
<evidence type="ECO:0000313" key="2">
    <source>
        <dbReference type="Proteomes" id="UP000321051"/>
    </source>
</evidence>
<organism evidence="1 2">
    <name type="scientific">Marinococcus halophilus</name>
    <dbReference type="NCBI Taxonomy" id="1371"/>
    <lineage>
        <taxon>Bacteria</taxon>
        <taxon>Bacillati</taxon>
        <taxon>Bacillota</taxon>
        <taxon>Bacilli</taxon>
        <taxon>Bacillales</taxon>
        <taxon>Bacillaceae</taxon>
        <taxon>Marinococcus</taxon>
    </lineage>
</organism>
<protein>
    <submittedName>
        <fullName evidence="1">Uncharacterized protein</fullName>
    </submittedName>
</protein>
<accession>A0A510Y4M8</accession>
<dbReference type="OrthoDB" id="2968586at2"/>
<dbReference type="Proteomes" id="UP000321051">
    <property type="component" value="Unassembled WGS sequence"/>
</dbReference>
<sequence length="95" mass="11301">MQDQCENITLDDIMLTCDGYLHIIMEGERSLHLKDNDGFRYYYDKKTQWIYAENGRGGWNFLDVVEKPQTASHKGGTLLERVKLRLKKWKWAFDN</sequence>
<evidence type="ECO:0000313" key="1">
    <source>
        <dbReference type="EMBL" id="GEK58305.1"/>
    </source>
</evidence>
<comment type="caution">
    <text evidence="1">The sequence shown here is derived from an EMBL/GenBank/DDBJ whole genome shotgun (WGS) entry which is preliminary data.</text>
</comment>
<proteinExistence type="predicted"/>
<dbReference type="EMBL" id="BJUN01000005">
    <property type="protein sequence ID" value="GEK58305.1"/>
    <property type="molecule type" value="Genomic_DNA"/>
</dbReference>
<name>A0A510Y4M8_MARHA</name>
<dbReference type="AlphaFoldDB" id="A0A510Y4M8"/>
<reference evidence="1 2" key="1">
    <citation type="submission" date="2019-07" db="EMBL/GenBank/DDBJ databases">
        <title>Whole genome shotgun sequence of Marinococcus halophilus NBRC 102359.</title>
        <authorList>
            <person name="Hosoyama A."/>
            <person name="Uohara A."/>
            <person name="Ohji S."/>
            <person name="Ichikawa N."/>
        </authorList>
    </citation>
    <scope>NUCLEOTIDE SEQUENCE [LARGE SCALE GENOMIC DNA]</scope>
    <source>
        <strain evidence="1 2">NBRC 102359</strain>
    </source>
</reference>
<keyword evidence="2" id="KW-1185">Reference proteome</keyword>